<protein>
    <submittedName>
        <fullName evidence="9">Tubulin-specific chaperone C</fullName>
    </submittedName>
</protein>
<dbReference type="SMART" id="SM00673">
    <property type="entry name" value="CARP"/>
    <property type="match status" value="2"/>
</dbReference>
<dbReference type="GO" id="GO:0007023">
    <property type="term" value="P:post-chaperonin tubulin folding pathway"/>
    <property type="evidence" value="ECO:0007669"/>
    <property type="project" value="InterPro"/>
</dbReference>
<proteinExistence type="inferred from homology"/>
<keyword evidence="5" id="KW-0143">Chaperone</keyword>
<evidence type="ECO:0000256" key="7">
    <source>
        <dbReference type="SAM" id="MobiDB-lite"/>
    </source>
</evidence>
<dbReference type="PROSITE" id="PS51329">
    <property type="entry name" value="C_CAP_COFACTOR_C"/>
    <property type="match status" value="1"/>
</dbReference>
<feature type="region of interest" description="Disordered" evidence="7">
    <location>
        <begin position="1"/>
        <end position="62"/>
    </location>
</feature>
<comment type="subunit">
    <text evidence="6">Supercomplex made of cofactors A to E. Cofactors A and D function by capturing and stabilizing tubulin in a quasi-native conformation. Cofactor E binds to the cofactor D-tubulin complex; interaction with cofactor C then causes the release of tubulin polypeptides that are committed to the native state.</text>
</comment>
<feature type="compositionally biased region" description="Basic and acidic residues" evidence="7">
    <location>
        <begin position="1"/>
        <end position="40"/>
    </location>
</feature>
<reference evidence="9 10" key="1">
    <citation type="submission" date="2017-12" db="EMBL/GenBank/DDBJ databases">
        <title>Sequencing, de novo assembly and annotation of complete genome of a new Thraustochytrid species, strain FCC1311.</title>
        <authorList>
            <person name="Sedici K."/>
            <person name="Godart F."/>
            <person name="Aiese Cigliano R."/>
            <person name="Sanseverino W."/>
            <person name="Barakat M."/>
            <person name="Ortet P."/>
            <person name="Marechal E."/>
            <person name="Cagnac O."/>
            <person name="Amato A."/>
        </authorList>
    </citation>
    <scope>NUCLEOTIDE SEQUENCE [LARGE SCALE GENOMIC DNA]</scope>
</reference>
<organism evidence="9 10">
    <name type="scientific">Hondaea fermentalgiana</name>
    <dbReference type="NCBI Taxonomy" id="2315210"/>
    <lineage>
        <taxon>Eukaryota</taxon>
        <taxon>Sar</taxon>
        <taxon>Stramenopiles</taxon>
        <taxon>Bigyra</taxon>
        <taxon>Labyrinthulomycetes</taxon>
        <taxon>Thraustochytrida</taxon>
        <taxon>Thraustochytriidae</taxon>
        <taxon>Hondaea</taxon>
    </lineage>
</organism>
<dbReference type="PANTHER" id="PTHR15139">
    <property type="entry name" value="TUBULIN FOLDING COFACTOR C"/>
    <property type="match status" value="1"/>
</dbReference>
<name>A0A2R5G785_9STRA</name>
<feature type="domain" description="C-CAP/cofactor C-like" evidence="8">
    <location>
        <begin position="204"/>
        <end position="365"/>
    </location>
</feature>
<dbReference type="GO" id="GO:0007021">
    <property type="term" value="P:tubulin complex assembly"/>
    <property type="evidence" value="ECO:0007669"/>
    <property type="project" value="TreeGrafter"/>
</dbReference>
<feature type="compositionally biased region" description="Low complexity" evidence="7">
    <location>
        <begin position="171"/>
        <end position="193"/>
    </location>
</feature>
<dbReference type="InterPro" id="IPR017901">
    <property type="entry name" value="C-CAP_CF_C-like"/>
</dbReference>
<dbReference type="InterPro" id="IPR038397">
    <property type="entry name" value="TBCC_N_sf"/>
</dbReference>
<dbReference type="InterPro" id="IPR012945">
    <property type="entry name" value="Tubulin-bd_cofactor_C_dom"/>
</dbReference>
<dbReference type="InterPro" id="IPR006599">
    <property type="entry name" value="CARP_motif"/>
</dbReference>
<dbReference type="GO" id="GO:0005737">
    <property type="term" value="C:cytoplasm"/>
    <property type="evidence" value="ECO:0007669"/>
    <property type="project" value="UniProtKB-SubCell"/>
</dbReference>
<dbReference type="Gene3D" id="1.20.58.1250">
    <property type="entry name" value="Tubulin Binding Cofactor C, N-terminal domain"/>
    <property type="match status" value="1"/>
</dbReference>
<dbReference type="InterPro" id="IPR031925">
    <property type="entry name" value="TBCC_N"/>
</dbReference>
<sequence>MRGDQGDAEGEALRQEHEVRKTQADVEEAERKRNALDERWRRKLEGRKEEQQRKLEEKQEALDPTQDIDAFVKRFDALHVCINDGLEKAKALAQGEKGISRLDLKQKLDGLVKTVGDMQKELAGATLYLPPYDIRQASDKIASATAKIENARVELAPRRKFAFGNKSKPRSSSSQNATTSQSQQQPQQQKQSQADVAPPTAPEPVRAAEALLAKFSEESTELVVENKKGETINIAEIHEVSSDQDVRLRSLEDCTVHLLKPTSAVRFLHLKRCRIFVGPVAGSCFFEACEDCVFMIASRQIRIHDSTRCDFYLHVLSRPIIEHCNALRFAPYGLSYKGLDSQVQAAGLAAPRAADMWKDVDDFRWLRQQQSPNWAILDEADREKAAL</sequence>
<comment type="subcellular location">
    <subcellularLocation>
        <location evidence="1">Cytoplasm</location>
    </subcellularLocation>
</comment>
<dbReference type="OrthoDB" id="194775at2759"/>
<comment type="caution">
    <text evidence="9">The sequence shown here is derived from an EMBL/GenBank/DDBJ whole genome shotgun (WGS) entry which is preliminary data.</text>
</comment>
<dbReference type="PANTHER" id="PTHR15139:SF0">
    <property type="entry name" value="TUBULIN-SPECIFIC CHAPERONE C"/>
    <property type="match status" value="1"/>
</dbReference>
<dbReference type="AlphaFoldDB" id="A0A2R5G785"/>
<evidence type="ECO:0000259" key="8">
    <source>
        <dbReference type="PROSITE" id="PS51329"/>
    </source>
</evidence>
<evidence type="ECO:0000256" key="6">
    <source>
        <dbReference type="ARBA" id="ARBA00026055"/>
    </source>
</evidence>
<dbReference type="Gene3D" id="2.160.20.70">
    <property type="match status" value="1"/>
</dbReference>
<keyword evidence="4" id="KW-0007">Acetylation</keyword>
<evidence type="ECO:0000256" key="5">
    <source>
        <dbReference type="ARBA" id="ARBA00023186"/>
    </source>
</evidence>
<dbReference type="Proteomes" id="UP000241890">
    <property type="component" value="Unassembled WGS sequence"/>
</dbReference>
<evidence type="ECO:0000313" key="9">
    <source>
        <dbReference type="EMBL" id="GBG26860.1"/>
    </source>
</evidence>
<keyword evidence="10" id="KW-1185">Reference proteome</keyword>
<dbReference type="InParanoid" id="A0A2R5G785"/>
<comment type="similarity">
    <text evidence="2">Belongs to the TBCC family.</text>
</comment>
<dbReference type="InterPro" id="IPR016098">
    <property type="entry name" value="CAP/MinC_C"/>
</dbReference>
<dbReference type="EMBL" id="BEYU01000025">
    <property type="protein sequence ID" value="GBG26860.1"/>
    <property type="molecule type" value="Genomic_DNA"/>
</dbReference>
<feature type="region of interest" description="Disordered" evidence="7">
    <location>
        <begin position="159"/>
        <end position="202"/>
    </location>
</feature>
<evidence type="ECO:0000256" key="1">
    <source>
        <dbReference type="ARBA" id="ARBA00004496"/>
    </source>
</evidence>
<keyword evidence="3" id="KW-0963">Cytoplasm</keyword>
<dbReference type="InterPro" id="IPR027684">
    <property type="entry name" value="TBCC"/>
</dbReference>
<dbReference type="Pfam" id="PF07986">
    <property type="entry name" value="TBCC"/>
    <property type="match status" value="1"/>
</dbReference>
<evidence type="ECO:0000256" key="4">
    <source>
        <dbReference type="ARBA" id="ARBA00022990"/>
    </source>
</evidence>
<evidence type="ECO:0000256" key="2">
    <source>
        <dbReference type="ARBA" id="ARBA00008848"/>
    </source>
</evidence>
<accession>A0A2R5G785</accession>
<evidence type="ECO:0000313" key="10">
    <source>
        <dbReference type="Proteomes" id="UP000241890"/>
    </source>
</evidence>
<dbReference type="Pfam" id="PF16752">
    <property type="entry name" value="TBCC_N"/>
    <property type="match status" value="1"/>
</dbReference>
<feature type="compositionally biased region" description="Basic and acidic residues" evidence="7">
    <location>
        <begin position="46"/>
        <end position="61"/>
    </location>
</feature>
<dbReference type="GO" id="GO:0015631">
    <property type="term" value="F:tubulin binding"/>
    <property type="evidence" value="ECO:0007669"/>
    <property type="project" value="InterPro"/>
</dbReference>
<evidence type="ECO:0000256" key="3">
    <source>
        <dbReference type="ARBA" id="ARBA00022490"/>
    </source>
</evidence>
<gene>
    <name evidence="9" type="ORF">FCC1311_030822</name>
</gene>